<reference evidence="1 2" key="1">
    <citation type="submission" date="2021-06" db="EMBL/GenBank/DDBJ databases">
        <title>Genome sequence of Babesia caballi.</title>
        <authorList>
            <person name="Yamagishi J."/>
            <person name="Kidaka T."/>
            <person name="Ochi A."/>
        </authorList>
    </citation>
    <scope>NUCLEOTIDE SEQUENCE [LARGE SCALE GENOMIC DNA]</scope>
    <source>
        <strain evidence="1">USDA-D6B2</strain>
    </source>
</reference>
<dbReference type="GeneID" id="94192426"/>
<evidence type="ECO:0000313" key="2">
    <source>
        <dbReference type="Proteomes" id="UP001497744"/>
    </source>
</evidence>
<keyword evidence="2" id="KW-1185">Reference proteome</keyword>
<dbReference type="AlphaFoldDB" id="A0AAV4LLG5"/>
<gene>
    <name evidence="1" type="ORF">BcabD6B2_03780</name>
</gene>
<organism evidence="1 2">
    <name type="scientific">Babesia caballi</name>
    <dbReference type="NCBI Taxonomy" id="5871"/>
    <lineage>
        <taxon>Eukaryota</taxon>
        <taxon>Sar</taxon>
        <taxon>Alveolata</taxon>
        <taxon>Apicomplexa</taxon>
        <taxon>Aconoidasida</taxon>
        <taxon>Piroplasmida</taxon>
        <taxon>Babesiidae</taxon>
        <taxon>Babesia</taxon>
    </lineage>
</organism>
<proteinExistence type="predicted"/>
<evidence type="ECO:0000313" key="1">
    <source>
        <dbReference type="EMBL" id="GIX60943.1"/>
    </source>
</evidence>
<comment type="caution">
    <text evidence="1">The sequence shown here is derived from an EMBL/GenBank/DDBJ whole genome shotgun (WGS) entry which is preliminary data.</text>
</comment>
<dbReference type="RefSeq" id="XP_067713014.1">
    <property type="nucleotide sequence ID" value="XM_067856913.1"/>
</dbReference>
<protein>
    <submittedName>
        <fullName evidence="1">23S rRNA (Guanosine(2251)-2'-O)-methyltransferase RlmB</fullName>
    </submittedName>
</protein>
<dbReference type="EMBL" id="BPLF01000001">
    <property type="protein sequence ID" value="GIX60943.1"/>
    <property type="molecule type" value="Genomic_DNA"/>
</dbReference>
<dbReference type="Proteomes" id="UP001497744">
    <property type="component" value="Unassembled WGS sequence"/>
</dbReference>
<accession>A0AAV4LLG5</accession>
<sequence>MPAYLNDIDSVHLQKHRHPNHTIEGVIFNRRKRLPKDVNFLEPPRQAAPAARGTCCRERDAAYRRVPVSLLQLIQKTQRTRRDHGVPPNSADYRAVLGHPLAISVAGEGARKDELEG</sequence>
<name>A0AAV4LLG5_BABCB</name>